<evidence type="ECO:0000313" key="1">
    <source>
        <dbReference type="EMBL" id="UYM16034.1"/>
    </source>
</evidence>
<dbReference type="InterPro" id="IPR046493">
    <property type="entry name" value="DUF6586"/>
</dbReference>
<organism evidence="1 2">
    <name type="scientific">Endozoicomonas euniceicola</name>
    <dbReference type="NCBI Taxonomy" id="1234143"/>
    <lineage>
        <taxon>Bacteria</taxon>
        <taxon>Pseudomonadati</taxon>
        <taxon>Pseudomonadota</taxon>
        <taxon>Gammaproteobacteria</taxon>
        <taxon>Oceanospirillales</taxon>
        <taxon>Endozoicomonadaceae</taxon>
        <taxon>Endozoicomonas</taxon>
    </lineage>
</organism>
<dbReference type="Proteomes" id="UP001163255">
    <property type="component" value="Chromosome"/>
</dbReference>
<evidence type="ECO:0000313" key="2">
    <source>
        <dbReference type="Proteomes" id="UP001163255"/>
    </source>
</evidence>
<reference evidence="1" key="1">
    <citation type="submission" date="2022-10" db="EMBL/GenBank/DDBJ databases">
        <title>Completed Genome Sequence of two octocoral isolated bacterium, Endozoicomonas euniceicola EF212T and Endozoicomonas gorgoniicola PS125T.</title>
        <authorList>
            <person name="Chiou Y.-J."/>
            <person name="Chen Y.-H."/>
        </authorList>
    </citation>
    <scope>NUCLEOTIDE SEQUENCE</scope>
    <source>
        <strain evidence="1">EF212</strain>
    </source>
</reference>
<sequence>MSDWSANTNKRLHFARIQLEAWESADHQEAPAFREGFLLQLQLAWRSLLAEILESYRISCDVAPSLTEALLLIREKGEAASEFTQLTAILSGDSDSSWLKQLEAYWHGLFIPYQHEKQPQSDGLIQIVSQEGEGSRSSLTVDGGKDCLKRFKALVGHFRNFNLEW</sequence>
<name>A0ABY6GTG1_9GAMM</name>
<gene>
    <name evidence="1" type="ORF">NX720_25055</name>
</gene>
<protein>
    <submittedName>
        <fullName evidence="1">Uncharacterized protein</fullName>
    </submittedName>
</protein>
<dbReference type="EMBL" id="CP103300">
    <property type="protein sequence ID" value="UYM16034.1"/>
    <property type="molecule type" value="Genomic_DNA"/>
</dbReference>
<dbReference type="RefSeq" id="WP_262598333.1">
    <property type="nucleotide sequence ID" value="NZ_CP103300.1"/>
</dbReference>
<proteinExistence type="predicted"/>
<accession>A0ABY6GTG1</accession>
<dbReference type="Pfam" id="PF20227">
    <property type="entry name" value="DUF6586"/>
    <property type="match status" value="1"/>
</dbReference>
<keyword evidence="2" id="KW-1185">Reference proteome</keyword>